<dbReference type="InterPro" id="IPR006597">
    <property type="entry name" value="Sel1-like"/>
</dbReference>
<dbReference type="Proteomes" id="UP000247702">
    <property type="component" value="Unassembled WGS sequence"/>
</dbReference>
<reference evidence="3" key="2">
    <citation type="submission" date="2019-10" db="EMBL/GenBank/DDBJ databases">
        <title>Conservation and host-specific expression of non-tandemly repeated heterogenous ribosome RNA gene in arbuscular mycorrhizal fungi.</title>
        <authorList>
            <person name="Maeda T."/>
            <person name="Kobayashi Y."/>
            <person name="Nakagawa T."/>
            <person name="Ezawa T."/>
            <person name="Yamaguchi K."/>
            <person name="Bino T."/>
            <person name="Nishimoto Y."/>
            <person name="Shigenobu S."/>
            <person name="Kawaguchi M."/>
        </authorList>
    </citation>
    <scope>NUCLEOTIDE SEQUENCE</scope>
    <source>
        <strain evidence="3">HR1</strain>
    </source>
</reference>
<dbReference type="SUPFAM" id="SSF56112">
    <property type="entry name" value="Protein kinase-like (PK-like)"/>
    <property type="match status" value="1"/>
</dbReference>
<protein>
    <submittedName>
        <fullName evidence="3">Kinase-like domain-containing protein</fullName>
    </submittedName>
</protein>
<dbReference type="SMART" id="SM00671">
    <property type="entry name" value="SEL1"/>
    <property type="match status" value="5"/>
</dbReference>
<dbReference type="PROSITE" id="PS50011">
    <property type="entry name" value="PROTEIN_KINASE_DOM"/>
    <property type="match status" value="1"/>
</dbReference>
<dbReference type="InterPro" id="IPR000719">
    <property type="entry name" value="Prot_kinase_dom"/>
</dbReference>
<dbReference type="InterPro" id="IPR051681">
    <property type="entry name" value="Ser/Thr_Kinases-Pseudokinases"/>
</dbReference>
<dbReference type="PANTHER" id="PTHR44329">
    <property type="entry name" value="SERINE/THREONINE-PROTEIN KINASE TNNI3K-RELATED"/>
    <property type="match status" value="1"/>
</dbReference>
<dbReference type="GO" id="GO:0005524">
    <property type="term" value="F:ATP binding"/>
    <property type="evidence" value="ECO:0007669"/>
    <property type="project" value="InterPro"/>
</dbReference>
<feature type="domain" description="Protein kinase" evidence="1">
    <location>
        <begin position="9"/>
        <end position="296"/>
    </location>
</feature>
<dbReference type="InterPro" id="IPR001245">
    <property type="entry name" value="Ser-Thr/Tyr_kinase_cat_dom"/>
</dbReference>
<dbReference type="OrthoDB" id="2425131at2759"/>
<dbReference type="Pfam" id="PF08238">
    <property type="entry name" value="Sel1"/>
    <property type="match status" value="5"/>
</dbReference>
<dbReference type="AlphaFoldDB" id="A0A2Z6RYM2"/>
<dbReference type="PRINTS" id="PR00109">
    <property type="entry name" value="TYRKINASE"/>
</dbReference>
<dbReference type="PANTHER" id="PTHR44329:SF293">
    <property type="entry name" value="MITOGEN-ACTIVATED PROTEIN KINASE KINASE KINASE"/>
    <property type="match status" value="1"/>
</dbReference>
<comment type="caution">
    <text evidence="2">The sequence shown here is derived from an EMBL/GenBank/DDBJ whole genome shotgun (WGS) entry which is preliminary data.</text>
</comment>
<dbReference type="Proteomes" id="UP000615446">
    <property type="component" value="Unassembled WGS sequence"/>
</dbReference>
<dbReference type="Gene3D" id="1.25.40.10">
    <property type="entry name" value="Tetratricopeptide repeat domain"/>
    <property type="match status" value="2"/>
</dbReference>
<evidence type="ECO:0000259" key="1">
    <source>
        <dbReference type="PROSITE" id="PS50011"/>
    </source>
</evidence>
<dbReference type="SUPFAM" id="SSF81901">
    <property type="entry name" value="HCP-like"/>
    <property type="match status" value="2"/>
</dbReference>
<dbReference type="Gene3D" id="1.10.510.10">
    <property type="entry name" value="Transferase(Phosphotransferase) domain 1"/>
    <property type="match status" value="1"/>
</dbReference>
<evidence type="ECO:0000313" key="3">
    <source>
        <dbReference type="EMBL" id="GET04763.1"/>
    </source>
</evidence>
<evidence type="ECO:0000313" key="2">
    <source>
        <dbReference type="EMBL" id="GBC07361.1"/>
    </source>
</evidence>
<dbReference type="InterPro" id="IPR011990">
    <property type="entry name" value="TPR-like_helical_dom_sf"/>
</dbReference>
<dbReference type="EMBL" id="BLAL01000356">
    <property type="protein sequence ID" value="GET04763.1"/>
    <property type="molecule type" value="Genomic_DNA"/>
</dbReference>
<gene>
    <name evidence="3" type="ORF">RCL2_003106300</name>
    <name evidence="2" type="ORF">RclHR1_07400008</name>
</gene>
<keyword evidence="3" id="KW-0808">Transferase</keyword>
<reference evidence="2 4" key="1">
    <citation type="submission" date="2017-11" db="EMBL/GenBank/DDBJ databases">
        <title>The genome of Rhizophagus clarus HR1 reveals common genetic basis of auxotrophy among arbuscular mycorrhizal fungi.</title>
        <authorList>
            <person name="Kobayashi Y."/>
        </authorList>
    </citation>
    <scope>NUCLEOTIDE SEQUENCE [LARGE SCALE GENOMIC DNA]</scope>
    <source>
        <strain evidence="2 4">HR1</strain>
    </source>
</reference>
<organism evidence="2 4">
    <name type="scientific">Rhizophagus clarus</name>
    <dbReference type="NCBI Taxonomy" id="94130"/>
    <lineage>
        <taxon>Eukaryota</taxon>
        <taxon>Fungi</taxon>
        <taxon>Fungi incertae sedis</taxon>
        <taxon>Mucoromycota</taxon>
        <taxon>Glomeromycotina</taxon>
        <taxon>Glomeromycetes</taxon>
        <taxon>Glomerales</taxon>
        <taxon>Glomeraceae</taxon>
        <taxon>Rhizophagus</taxon>
    </lineage>
</organism>
<name>A0A2Z6RYM2_9GLOM</name>
<keyword evidence="3" id="KW-0418">Kinase</keyword>
<accession>A0A2Z6RYM2</accession>
<proteinExistence type="predicted"/>
<dbReference type="InterPro" id="IPR011009">
    <property type="entry name" value="Kinase-like_dom_sf"/>
</dbReference>
<dbReference type="Pfam" id="PF07714">
    <property type="entry name" value="PK_Tyr_Ser-Thr"/>
    <property type="match status" value="1"/>
</dbReference>
<sequence length="603" mass="69297">MSSSNNVYVNWIEEAISGNFFQYYKFEDFKNVEQIGTCDNVGNVYRANWKNWRQFFGLKHLNVIKDIAVKELVNELKLHRKVDFHDNIINFHGVTEVSSSDGKYLLVVDYADGGSLKEYLRKNFNKLTWNNKFQLAYQLTNVMSYLHYEGIVHRDLHSGNVLIHQGNIKLADFGLSRKIRGVISKKEPIDLVPYIDPKRLADQLYSLNEKSDVYSVGVLLWEISSGRSFLHNSFNEVGPYKMNSNLLVLRILQGQRGDVVPDTPKDYVKIYKECWDGEPNNRPNMRDVTGKLKEIINNSNLISEIIEFIFKITNLGKGKILGIYVNDYFNNNNINAQGLYDWLLNNHQNSNSIFLLGYLNFYGIGTELSYNKAFESFSAAYKDNTLEQSHTLTLYYLGLCYQYGRGTDKNDELAFGYFKILAERGYAMGYAKLGLLFSQLNQHQLANKWYKKAADNGNVMAMYNIARRLIACKDYVNAIELLVKSANEDYVEAINTLGFCYEEGNGVELNPTKAAEMYLKAARMGSPVSQFNIARMLDDDSKKNNKENLALAIIWYKKAADQGDRDAYDALNRYKNCNITRESLKKLDNQENKRNALLILNSI</sequence>
<evidence type="ECO:0000313" key="4">
    <source>
        <dbReference type="Proteomes" id="UP000247702"/>
    </source>
</evidence>
<dbReference type="GO" id="GO:0004674">
    <property type="term" value="F:protein serine/threonine kinase activity"/>
    <property type="evidence" value="ECO:0007669"/>
    <property type="project" value="TreeGrafter"/>
</dbReference>
<keyword evidence="4" id="KW-1185">Reference proteome</keyword>
<dbReference type="EMBL" id="BEXD01004138">
    <property type="protein sequence ID" value="GBC07361.1"/>
    <property type="molecule type" value="Genomic_DNA"/>
</dbReference>